<feature type="compositionally biased region" description="Basic and acidic residues" evidence="1">
    <location>
        <begin position="24"/>
        <end position="33"/>
    </location>
</feature>
<proteinExistence type="predicted"/>
<feature type="compositionally biased region" description="Basic and acidic residues" evidence="1">
    <location>
        <begin position="7"/>
        <end position="17"/>
    </location>
</feature>
<evidence type="ECO:0000256" key="1">
    <source>
        <dbReference type="SAM" id="MobiDB-lite"/>
    </source>
</evidence>
<dbReference type="GeneID" id="27313405"/>
<feature type="region of interest" description="Disordered" evidence="1">
    <location>
        <begin position="1"/>
        <end position="36"/>
    </location>
</feature>
<gene>
    <name evidence="2" type="ORF">PV09_05432</name>
</gene>
<reference evidence="2 3" key="1">
    <citation type="submission" date="2015-01" db="EMBL/GenBank/DDBJ databases">
        <title>The Genome Sequence of Ochroconis gallopava CBS43764.</title>
        <authorList>
            <consortium name="The Broad Institute Genomics Platform"/>
            <person name="Cuomo C."/>
            <person name="de Hoog S."/>
            <person name="Gorbushina A."/>
            <person name="Stielow B."/>
            <person name="Teixiera M."/>
            <person name="Abouelleil A."/>
            <person name="Chapman S.B."/>
            <person name="Priest M."/>
            <person name="Young S.K."/>
            <person name="Wortman J."/>
            <person name="Nusbaum C."/>
            <person name="Birren B."/>
        </authorList>
    </citation>
    <scope>NUCLEOTIDE SEQUENCE [LARGE SCALE GENOMIC DNA]</scope>
    <source>
        <strain evidence="2 3">CBS 43764</strain>
    </source>
</reference>
<dbReference type="VEuPathDB" id="FungiDB:PV09_05432"/>
<dbReference type="RefSeq" id="XP_016213075.1">
    <property type="nucleotide sequence ID" value="XM_016358936.1"/>
</dbReference>
<sequence>MSGSVAKKQDQQLDRHVGQSQRMRQVDEREVEAKGSASAGLNLNLAAVVSGLFTGKKKTTTETDPDGSSHSVEHSKGRGYVDGSGVMNINAIGSADSTVTERQRRTIEGSQEQIDHLGLNRHQAIEAAQK</sequence>
<dbReference type="HOGENOM" id="CLU_1939717_0_0_1"/>
<dbReference type="AlphaFoldDB" id="A0A0D1XLB4"/>
<keyword evidence="3" id="KW-1185">Reference proteome</keyword>
<name>A0A0D1XLB4_9PEZI</name>
<dbReference type="EMBL" id="KN847545">
    <property type="protein sequence ID" value="KIW03206.1"/>
    <property type="molecule type" value="Genomic_DNA"/>
</dbReference>
<evidence type="ECO:0000313" key="2">
    <source>
        <dbReference type="EMBL" id="KIW03206.1"/>
    </source>
</evidence>
<organism evidence="2 3">
    <name type="scientific">Verruconis gallopava</name>
    <dbReference type="NCBI Taxonomy" id="253628"/>
    <lineage>
        <taxon>Eukaryota</taxon>
        <taxon>Fungi</taxon>
        <taxon>Dikarya</taxon>
        <taxon>Ascomycota</taxon>
        <taxon>Pezizomycotina</taxon>
        <taxon>Dothideomycetes</taxon>
        <taxon>Pleosporomycetidae</taxon>
        <taxon>Venturiales</taxon>
        <taxon>Sympoventuriaceae</taxon>
        <taxon>Verruconis</taxon>
    </lineage>
</organism>
<dbReference type="Proteomes" id="UP000053259">
    <property type="component" value="Unassembled WGS sequence"/>
</dbReference>
<protein>
    <submittedName>
        <fullName evidence="2">Uncharacterized protein</fullName>
    </submittedName>
</protein>
<dbReference type="OrthoDB" id="3914539at2759"/>
<dbReference type="EMBL" id="KN847545">
    <property type="protein sequence ID" value="KIW03207.1"/>
    <property type="molecule type" value="Genomic_DNA"/>
</dbReference>
<dbReference type="RefSeq" id="XP_016213076.1">
    <property type="nucleotide sequence ID" value="XM_016358937.1"/>
</dbReference>
<evidence type="ECO:0000313" key="3">
    <source>
        <dbReference type="Proteomes" id="UP000053259"/>
    </source>
</evidence>
<accession>A0A0D1XLB4</accession>
<feature type="region of interest" description="Disordered" evidence="1">
    <location>
        <begin position="57"/>
        <end position="130"/>
    </location>
</feature>